<evidence type="ECO:0000256" key="1">
    <source>
        <dbReference type="SAM" id="MobiDB-lite"/>
    </source>
</evidence>
<dbReference type="Proteomes" id="UP001157910">
    <property type="component" value="Unassembled WGS sequence"/>
</dbReference>
<keyword evidence="3" id="KW-1185">Reference proteome</keyword>
<organism evidence="2 3">
    <name type="scientific">Novosphingobium panipatense</name>
    <dbReference type="NCBI Taxonomy" id="428991"/>
    <lineage>
        <taxon>Bacteria</taxon>
        <taxon>Pseudomonadati</taxon>
        <taxon>Pseudomonadota</taxon>
        <taxon>Alphaproteobacteria</taxon>
        <taxon>Sphingomonadales</taxon>
        <taxon>Sphingomonadaceae</taxon>
        <taxon>Novosphingobium</taxon>
    </lineage>
</organism>
<protein>
    <submittedName>
        <fullName evidence="2">Uncharacterized protein</fullName>
    </submittedName>
</protein>
<proteinExistence type="predicted"/>
<feature type="region of interest" description="Disordered" evidence="1">
    <location>
        <begin position="1"/>
        <end position="101"/>
    </location>
</feature>
<comment type="caution">
    <text evidence="2">The sequence shown here is derived from an EMBL/GenBank/DDBJ whole genome shotgun (WGS) entry which is preliminary data.</text>
</comment>
<name>A0ABY1QX14_9SPHN</name>
<feature type="compositionally biased region" description="Basic residues" evidence="1">
    <location>
        <begin position="1"/>
        <end position="12"/>
    </location>
</feature>
<sequence>AITKRGRLRPRRLGPCARGQEQAPESLQTARRLAASLSRQGKSERARLRAPQDRASPVSPRHDMTGAAFTQASGKAGHHCRRWRSAPRCRNEDGRQGGRFDSRIGMTQMDRLFPRWTSSWGALARANAHVRSQCRLCGIQQRVDASVQALRFGASASPLDQLDRCSVVGCHGSVYFLAARSYGRQWLTLLSGEDRLSGAAPAANALTLDLVRTGPAA</sequence>
<evidence type="ECO:0000313" key="3">
    <source>
        <dbReference type="Proteomes" id="UP001157910"/>
    </source>
</evidence>
<feature type="compositionally biased region" description="Basic and acidic residues" evidence="1">
    <location>
        <begin position="41"/>
        <end position="52"/>
    </location>
</feature>
<evidence type="ECO:0000313" key="2">
    <source>
        <dbReference type="EMBL" id="SMP83111.1"/>
    </source>
</evidence>
<reference evidence="2 3" key="1">
    <citation type="submission" date="2017-05" db="EMBL/GenBank/DDBJ databases">
        <authorList>
            <person name="Varghese N."/>
            <person name="Submissions S."/>
        </authorList>
    </citation>
    <scope>NUCLEOTIDE SEQUENCE [LARGE SCALE GENOMIC DNA]</scope>
    <source>
        <strain evidence="2 3">SM16</strain>
    </source>
</reference>
<feature type="compositionally biased region" description="Basic residues" evidence="1">
    <location>
        <begin position="76"/>
        <end position="87"/>
    </location>
</feature>
<gene>
    <name evidence="2" type="ORF">SAMN06296065_1401</name>
</gene>
<dbReference type="EMBL" id="FXUI01000040">
    <property type="protein sequence ID" value="SMP83111.1"/>
    <property type="molecule type" value="Genomic_DNA"/>
</dbReference>
<feature type="non-terminal residue" evidence="2">
    <location>
        <position position="1"/>
    </location>
</feature>
<feature type="compositionally biased region" description="Basic and acidic residues" evidence="1">
    <location>
        <begin position="89"/>
        <end position="101"/>
    </location>
</feature>
<accession>A0ABY1QX14</accession>